<dbReference type="Gene3D" id="3.90.1210.10">
    <property type="entry name" value="Antifreeze-like/N-acetylneuraminic acid synthase C-terminal domain"/>
    <property type="match status" value="1"/>
</dbReference>
<dbReference type="CDD" id="cd11614">
    <property type="entry name" value="SAF_CpaB_FlgA_like"/>
    <property type="match status" value="1"/>
</dbReference>
<comment type="caution">
    <text evidence="9">The sequence shown here is derived from an EMBL/GenBank/DDBJ whole genome shotgun (WGS) entry which is preliminary data.</text>
</comment>
<evidence type="ECO:0000256" key="2">
    <source>
        <dbReference type="ARBA" id="ARBA00010474"/>
    </source>
</evidence>
<dbReference type="GO" id="GO:0044780">
    <property type="term" value="P:bacterial-type flagellum assembly"/>
    <property type="evidence" value="ECO:0007669"/>
    <property type="project" value="InterPro"/>
</dbReference>
<organism evidence="9 10">
    <name type="scientific">Oleispira antarctica</name>
    <dbReference type="NCBI Taxonomy" id="188908"/>
    <lineage>
        <taxon>Bacteria</taxon>
        <taxon>Pseudomonadati</taxon>
        <taxon>Pseudomonadota</taxon>
        <taxon>Gammaproteobacteria</taxon>
        <taxon>Oceanospirillales</taxon>
        <taxon>Oceanospirillaceae</taxon>
        <taxon>Oleispira</taxon>
    </lineage>
</organism>
<dbReference type="PANTHER" id="PTHR36307:SF1">
    <property type="entry name" value="FLAGELLA BASAL BODY P-RING FORMATION PROTEIN FLGA"/>
    <property type="match status" value="1"/>
</dbReference>
<protein>
    <recommendedName>
        <fullName evidence="3 7">Flagella basal body P-ring formation protein FlgA</fullName>
    </recommendedName>
</protein>
<evidence type="ECO:0000256" key="6">
    <source>
        <dbReference type="ARBA" id="ARBA00025643"/>
    </source>
</evidence>
<reference evidence="10" key="1">
    <citation type="journal article" date="2017" name="Proc. Natl. Acad. Sci. U.S.A.">
        <title>Simulation of Deepwater Horizon oil plume reveals substrate specialization within a complex community of hydrocarbon degraders.</title>
        <authorList>
            <person name="Hu P."/>
            <person name="Dubinsky E.A."/>
            <person name="Probst A.J."/>
            <person name="Wang J."/>
            <person name="Sieber C.M.K."/>
            <person name="Tom L.M."/>
            <person name="Gardinali P."/>
            <person name="Banfield J.F."/>
            <person name="Atlas R.M."/>
            <person name="Andersen G.L."/>
        </authorList>
    </citation>
    <scope>NUCLEOTIDE SEQUENCE [LARGE SCALE GENOMIC DNA]</scope>
</reference>
<evidence type="ECO:0000256" key="1">
    <source>
        <dbReference type="ARBA" id="ARBA00004418"/>
    </source>
</evidence>
<evidence type="ECO:0000259" key="8">
    <source>
        <dbReference type="SMART" id="SM00858"/>
    </source>
</evidence>
<comment type="similarity">
    <text evidence="2 7">Belongs to the FlgA family.</text>
</comment>
<comment type="subcellular location">
    <subcellularLocation>
        <location evidence="1 7">Periplasm</location>
    </subcellularLocation>
</comment>
<keyword evidence="7" id="KW-1005">Bacterial flagellum biogenesis</keyword>
<feature type="domain" description="SAF" evidence="8">
    <location>
        <begin position="124"/>
        <end position="186"/>
    </location>
</feature>
<evidence type="ECO:0000313" key="10">
    <source>
        <dbReference type="Proteomes" id="UP000227088"/>
    </source>
</evidence>
<dbReference type="NCBIfam" id="TIGR03170">
    <property type="entry name" value="flgA_cterm"/>
    <property type="match status" value="1"/>
</dbReference>
<keyword evidence="9" id="KW-0282">Flagellum</keyword>
<accession>A0A1Y5HV19</accession>
<proteinExistence type="inferred from homology"/>
<dbReference type="Pfam" id="PF13144">
    <property type="entry name" value="ChapFlgA"/>
    <property type="match status" value="1"/>
</dbReference>
<keyword evidence="4" id="KW-0732">Signal</keyword>
<keyword evidence="5 7" id="KW-0574">Periplasm</keyword>
<evidence type="ECO:0000256" key="5">
    <source>
        <dbReference type="ARBA" id="ARBA00022764"/>
    </source>
</evidence>
<keyword evidence="9" id="KW-0969">Cilium</keyword>
<gene>
    <name evidence="9" type="ORF">A9R00_02345</name>
</gene>
<dbReference type="SMART" id="SM00858">
    <property type="entry name" value="SAF"/>
    <property type="match status" value="1"/>
</dbReference>
<dbReference type="Gene3D" id="2.30.30.760">
    <property type="match status" value="1"/>
</dbReference>
<evidence type="ECO:0000256" key="4">
    <source>
        <dbReference type="ARBA" id="ARBA00022729"/>
    </source>
</evidence>
<dbReference type="InterPro" id="IPR013974">
    <property type="entry name" value="SAF"/>
</dbReference>
<dbReference type="EMBL" id="MABE01000135">
    <property type="protein sequence ID" value="OUS41159.1"/>
    <property type="molecule type" value="Genomic_DNA"/>
</dbReference>
<evidence type="ECO:0000313" key="9">
    <source>
        <dbReference type="EMBL" id="OUS41159.1"/>
    </source>
</evidence>
<keyword evidence="9" id="KW-0966">Cell projection</keyword>
<evidence type="ECO:0000256" key="7">
    <source>
        <dbReference type="RuleBase" id="RU362063"/>
    </source>
</evidence>
<dbReference type="GO" id="GO:0042597">
    <property type="term" value="C:periplasmic space"/>
    <property type="evidence" value="ECO:0007669"/>
    <property type="project" value="UniProtKB-SubCell"/>
</dbReference>
<dbReference type="Proteomes" id="UP000227088">
    <property type="component" value="Unassembled WGS sequence"/>
</dbReference>
<dbReference type="AlphaFoldDB" id="A0A1Y5HV19"/>
<name>A0A1Y5HV19_OLEAN</name>
<dbReference type="PANTHER" id="PTHR36307">
    <property type="entry name" value="FLAGELLA BASAL BODY P-RING FORMATION PROTEIN FLGA"/>
    <property type="match status" value="1"/>
</dbReference>
<dbReference type="InterPro" id="IPR039246">
    <property type="entry name" value="Flagellar_FlgA"/>
</dbReference>
<evidence type="ECO:0000256" key="3">
    <source>
        <dbReference type="ARBA" id="ARBA00014754"/>
    </source>
</evidence>
<comment type="function">
    <text evidence="6 7">Involved in the assembly process of the P-ring formation. It may associate with FlgF on the rod constituting a structure essential for the P-ring assembly or may act as a modulator protein for the P-ring assembly.</text>
</comment>
<dbReference type="InterPro" id="IPR017585">
    <property type="entry name" value="SAF_FlgA"/>
</dbReference>
<sequence length="248" mass="27358">MNSEWPRIIIQKFIRYGGFLFLLPISSAIAAEKVTNAPSQHTLDSKISQLILEQWIALGQRDDSRSNVLIKGLPSGYKAPDKCAGSLIALPMKQLRPGDNSIEITCMLISSWSLMLNADIEVWRDVVVLRDHIARGEPLTSSSLVLQKRNIADLQRGYFSSIEKVLGNISKRSLRSGAALNPTMINLPILVKRGQSITLRAERAGFSVDMKGLAMKKGRRGDKIKVKNSSSDKVLYGTIISADLVLVD</sequence>